<feature type="domain" description="Fe/B12 periplasmic-binding" evidence="7">
    <location>
        <begin position="62"/>
        <end position="319"/>
    </location>
</feature>
<dbReference type="PROSITE" id="PS50983">
    <property type="entry name" value="FE_B12_PBP"/>
    <property type="match status" value="1"/>
</dbReference>
<proteinExistence type="inferred from homology"/>
<evidence type="ECO:0000256" key="5">
    <source>
        <dbReference type="ARBA" id="ARBA00022729"/>
    </source>
</evidence>
<evidence type="ECO:0000256" key="4">
    <source>
        <dbReference type="ARBA" id="ARBA00022496"/>
    </source>
</evidence>
<dbReference type="GO" id="GO:1901678">
    <property type="term" value="P:iron coordination entity transport"/>
    <property type="evidence" value="ECO:0007669"/>
    <property type="project" value="UniProtKB-ARBA"/>
</dbReference>
<reference evidence="8 9" key="1">
    <citation type="submission" date="2017-08" db="EMBL/GenBank/DDBJ databases">
        <title>Infants hospitalized years apart are colonized by the same room-sourced microbial strains.</title>
        <authorList>
            <person name="Brooks B."/>
            <person name="Olm M.R."/>
            <person name="Firek B.A."/>
            <person name="Baker R."/>
            <person name="Thomas B.C."/>
            <person name="Morowitz M.J."/>
            <person name="Banfield J.F."/>
        </authorList>
    </citation>
    <scope>NUCLEOTIDE SEQUENCE [LARGE SCALE GENOMIC DNA]</scope>
    <source>
        <strain evidence="8">S2_005_003_R2_43</strain>
    </source>
</reference>
<keyword evidence="4" id="KW-0406">Ion transport</keyword>
<feature type="signal peptide" evidence="6">
    <location>
        <begin position="1"/>
        <end position="19"/>
    </location>
</feature>
<keyword evidence="4" id="KW-0410">Iron transport</keyword>
<keyword evidence="3" id="KW-0813">Transport</keyword>
<gene>
    <name evidence="8" type="ORF">DI565_03745</name>
</gene>
<evidence type="ECO:0000256" key="1">
    <source>
        <dbReference type="ARBA" id="ARBA00004196"/>
    </source>
</evidence>
<keyword evidence="4" id="KW-0408">Iron</keyword>
<evidence type="ECO:0000256" key="2">
    <source>
        <dbReference type="ARBA" id="ARBA00008814"/>
    </source>
</evidence>
<feature type="chain" id="PRO_5015924987" evidence="6">
    <location>
        <begin position="20"/>
        <end position="319"/>
    </location>
</feature>
<dbReference type="InterPro" id="IPR051313">
    <property type="entry name" value="Bact_iron-sidero_bind"/>
</dbReference>
<dbReference type="AlphaFoldDB" id="A0A2W5MDB5"/>
<dbReference type="Gene3D" id="3.40.50.1980">
    <property type="entry name" value="Nitrogenase molybdenum iron protein domain"/>
    <property type="match status" value="2"/>
</dbReference>
<dbReference type="CDD" id="cd01146">
    <property type="entry name" value="FhuD"/>
    <property type="match status" value="1"/>
</dbReference>
<dbReference type="EMBL" id="QFPN01000002">
    <property type="protein sequence ID" value="PZQ17857.1"/>
    <property type="molecule type" value="Genomic_DNA"/>
</dbReference>
<evidence type="ECO:0000256" key="3">
    <source>
        <dbReference type="ARBA" id="ARBA00022448"/>
    </source>
</evidence>
<evidence type="ECO:0000259" key="7">
    <source>
        <dbReference type="PROSITE" id="PS50983"/>
    </source>
</evidence>
<dbReference type="GO" id="GO:0030288">
    <property type="term" value="C:outer membrane-bounded periplasmic space"/>
    <property type="evidence" value="ECO:0007669"/>
    <property type="project" value="TreeGrafter"/>
</dbReference>
<dbReference type="SUPFAM" id="SSF53807">
    <property type="entry name" value="Helical backbone' metal receptor"/>
    <property type="match status" value="1"/>
</dbReference>
<evidence type="ECO:0000313" key="9">
    <source>
        <dbReference type="Proteomes" id="UP000249577"/>
    </source>
</evidence>
<dbReference type="PANTHER" id="PTHR30532">
    <property type="entry name" value="IRON III DICITRATE-BINDING PERIPLASMIC PROTEIN"/>
    <property type="match status" value="1"/>
</dbReference>
<protein>
    <submittedName>
        <fullName evidence="8">Iron ABC transporter substrate-binding protein</fullName>
    </submittedName>
</protein>
<comment type="caution">
    <text evidence="8">The sequence shown here is derived from an EMBL/GenBank/DDBJ whole genome shotgun (WGS) entry which is preliminary data.</text>
</comment>
<evidence type="ECO:0000313" key="8">
    <source>
        <dbReference type="EMBL" id="PZQ17857.1"/>
    </source>
</evidence>
<comment type="subcellular location">
    <subcellularLocation>
        <location evidence="1">Cell envelope</location>
    </subcellularLocation>
</comment>
<dbReference type="InterPro" id="IPR002491">
    <property type="entry name" value="ABC_transptr_periplasmic_BD"/>
</dbReference>
<dbReference type="PANTHER" id="PTHR30532:SF25">
    <property type="entry name" value="IRON(III) DICITRATE-BINDING PERIPLASMIC PROTEIN"/>
    <property type="match status" value="1"/>
</dbReference>
<accession>A0A2W5MDB5</accession>
<comment type="similarity">
    <text evidence="2">Belongs to the bacterial solute-binding protein 8 family.</text>
</comment>
<dbReference type="Pfam" id="PF01497">
    <property type="entry name" value="Peripla_BP_2"/>
    <property type="match status" value="1"/>
</dbReference>
<organism evidence="8 9">
    <name type="scientific">Ancylobacter novellus</name>
    <name type="common">Thiobacillus novellus</name>
    <dbReference type="NCBI Taxonomy" id="921"/>
    <lineage>
        <taxon>Bacteria</taxon>
        <taxon>Pseudomonadati</taxon>
        <taxon>Pseudomonadota</taxon>
        <taxon>Alphaproteobacteria</taxon>
        <taxon>Hyphomicrobiales</taxon>
        <taxon>Xanthobacteraceae</taxon>
        <taxon>Ancylobacter</taxon>
    </lineage>
</organism>
<name>A0A2W5MDB5_ANCNO</name>
<evidence type="ECO:0000256" key="6">
    <source>
        <dbReference type="SAM" id="SignalP"/>
    </source>
</evidence>
<dbReference type="Proteomes" id="UP000249577">
    <property type="component" value="Unassembled WGS sequence"/>
</dbReference>
<keyword evidence="5 6" id="KW-0732">Signal</keyword>
<sequence length="319" mass="34104">MTILRALLLLAWLASPALAQGLAVEAAPRALKGTGAAEPDGVFPRRLRDEMDEVTIPVEPKRLVAIQPGQLEALLTLGTTPVGAGRGSATKIYDDYQLEAFPEAASGIRAMTDIGSLQEPDLEAIAALKPDLIFYTRAALKETTYRALSAIAPVVVAKGMGMNWKVDFLLVGHAVGKAGAAQAFLDRYHAEAEAFAARWRERTPPTVSFVNVTGDRVRLFGRHAFAGGVAEDLGLARPPEQRFEGAAQDLSAEMIDRADADFIFYAAPNDDFSALRGSALWPTLTAVAAGRAQPVGFKLFFNAGPMAASERLQQVITSK</sequence>